<feature type="region of interest" description="Disordered" evidence="2">
    <location>
        <begin position="157"/>
        <end position="184"/>
    </location>
</feature>
<organism evidence="4 5">
    <name type="scientific">Linnemannia gamsii</name>
    <dbReference type="NCBI Taxonomy" id="64522"/>
    <lineage>
        <taxon>Eukaryota</taxon>
        <taxon>Fungi</taxon>
        <taxon>Fungi incertae sedis</taxon>
        <taxon>Mucoromycota</taxon>
        <taxon>Mortierellomycotina</taxon>
        <taxon>Mortierellomycetes</taxon>
        <taxon>Mortierellales</taxon>
        <taxon>Mortierellaceae</taxon>
        <taxon>Linnemannia</taxon>
    </lineage>
</organism>
<name>A0A9P6RDG6_9FUNG</name>
<sequence>MAVNEMDHDSASASALTTGFEQSGPGQLLLQHRLSQLRNSAALSANNNNTSTARAIAPSSPLKDIANALLSANRTSDTQSLLNKASSTSSWKSSISTRTTTNENDDDLQPTPEQQEYFRQQLLKHQQQVQQQRFQQQLLLNAQLQAQQQLQQQKQQQQQKASEQEQRPLQTPVKTSTSTKNDTDLFHDCDMAMISPATTNSDADPSSSKPAAMLSSSTSAQKTGKAAKPKKQSTRPPRSLECFNCKVTQTPLWRRTLDRKHSLCNACGLYYKQYNGHRPLHARHKPSLGQGQQRESASPYTSPSTTTSPHKVVPLAPKKDIVYMPSSPATIMSSPGSITSDLDSDIADPGASHSDTSPVLQSSMPSPSESSHSDDVENDSTANSSDLASRSPPVSPVSQHHRKTPSISETSSVEHQQPAQMIDWAQSAFPWMQSLGGPFMLMTPASNQDMSMASPNPFFSGDLSAMTSAATSPMITGEVANAFSPSSSVCSPLAMPDTSSSGPITAYSLPPTALNATKMPANVLQATPASLMAQSAPIAAAATASQSKSLIFDDARFQVLVEHMRPGQMYKFLNILEKRCHVLRYRLGMPPLQASTLDHEQQLLNLLQPQRPAETPADLSPESTNASLQKQLQQSADLIATFLQTTEAGNAFMGRGMDVDNHHESNTHQQDESSADSQFSALALLNRVAGDASMMSNDAMDANKLWSATRPSIAVYANE</sequence>
<dbReference type="Gene3D" id="3.30.50.10">
    <property type="entry name" value="Erythroid Transcription Factor GATA-1, subunit A"/>
    <property type="match status" value="1"/>
</dbReference>
<keyword evidence="1" id="KW-0479">Metal-binding</keyword>
<proteinExistence type="predicted"/>
<feature type="region of interest" description="Disordered" evidence="2">
    <location>
        <begin position="196"/>
        <end position="238"/>
    </location>
</feature>
<feature type="compositionally biased region" description="Polar residues" evidence="2">
    <location>
        <begin position="167"/>
        <end position="180"/>
    </location>
</feature>
<dbReference type="SMART" id="SM00401">
    <property type="entry name" value="ZnF_GATA"/>
    <property type="match status" value="1"/>
</dbReference>
<dbReference type="PROSITE" id="PS50114">
    <property type="entry name" value="GATA_ZN_FINGER_2"/>
    <property type="match status" value="1"/>
</dbReference>
<dbReference type="GO" id="GO:0008270">
    <property type="term" value="F:zinc ion binding"/>
    <property type="evidence" value="ECO:0007669"/>
    <property type="project" value="UniProtKB-KW"/>
</dbReference>
<evidence type="ECO:0000313" key="5">
    <source>
        <dbReference type="Proteomes" id="UP000823405"/>
    </source>
</evidence>
<comment type="caution">
    <text evidence="4">The sequence shown here is derived from an EMBL/GenBank/DDBJ whole genome shotgun (WGS) entry which is preliminary data.</text>
</comment>
<dbReference type="GO" id="GO:0043565">
    <property type="term" value="F:sequence-specific DNA binding"/>
    <property type="evidence" value="ECO:0007669"/>
    <property type="project" value="InterPro"/>
</dbReference>
<dbReference type="InterPro" id="IPR013088">
    <property type="entry name" value="Znf_NHR/GATA"/>
</dbReference>
<feature type="region of interest" description="Disordered" evidence="2">
    <location>
        <begin position="280"/>
        <end position="417"/>
    </location>
</feature>
<accession>A0A9P6RDG6</accession>
<dbReference type="InterPro" id="IPR000679">
    <property type="entry name" value="Znf_GATA"/>
</dbReference>
<evidence type="ECO:0000259" key="3">
    <source>
        <dbReference type="PROSITE" id="PS50114"/>
    </source>
</evidence>
<feature type="region of interest" description="Disordered" evidence="2">
    <location>
        <begin position="654"/>
        <end position="677"/>
    </location>
</feature>
<dbReference type="SUPFAM" id="SSF57716">
    <property type="entry name" value="Glucocorticoid receptor-like (DNA-binding domain)"/>
    <property type="match status" value="1"/>
</dbReference>
<dbReference type="EMBL" id="JAAAIN010000226">
    <property type="protein sequence ID" value="KAG0317767.1"/>
    <property type="molecule type" value="Genomic_DNA"/>
</dbReference>
<feature type="compositionally biased region" description="Polar residues" evidence="2">
    <location>
        <begin position="379"/>
        <end position="388"/>
    </location>
</feature>
<dbReference type="GO" id="GO:0006355">
    <property type="term" value="P:regulation of DNA-templated transcription"/>
    <property type="evidence" value="ECO:0007669"/>
    <property type="project" value="InterPro"/>
</dbReference>
<feature type="compositionally biased region" description="Polar residues" evidence="2">
    <location>
        <begin position="405"/>
        <end position="417"/>
    </location>
</feature>
<keyword evidence="1" id="KW-0863">Zinc-finger</keyword>
<feature type="region of interest" description="Disordered" evidence="2">
    <location>
        <begin position="74"/>
        <end position="111"/>
    </location>
</feature>
<feature type="domain" description="GATA-type" evidence="3">
    <location>
        <begin position="236"/>
        <end position="294"/>
    </location>
</feature>
<feature type="compositionally biased region" description="Polar residues" evidence="2">
    <location>
        <begin position="74"/>
        <end position="85"/>
    </location>
</feature>
<evidence type="ECO:0000256" key="2">
    <source>
        <dbReference type="SAM" id="MobiDB-lite"/>
    </source>
</evidence>
<reference evidence="4" key="1">
    <citation type="journal article" date="2020" name="Fungal Divers.">
        <title>Resolving the Mortierellaceae phylogeny through synthesis of multi-gene phylogenetics and phylogenomics.</title>
        <authorList>
            <person name="Vandepol N."/>
            <person name="Liber J."/>
            <person name="Desiro A."/>
            <person name="Na H."/>
            <person name="Kennedy M."/>
            <person name="Barry K."/>
            <person name="Grigoriev I.V."/>
            <person name="Miller A.N."/>
            <person name="O'Donnell K."/>
            <person name="Stajich J.E."/>
            <person name="Bonito G."/>
        </authorList>
    </citation>
    <scope>NUCLEOTIDE SEQUENCE</scope>
    <source>
        <strain evidence="4">NVP60</strain>
    </source>
</reference>
<keyword evidence="5" id="KW-1185">Reference proteome</keyword>
<dbReference type="Proteomes" id="UP000823405">
    <property type="component" value="Unassembled WGS sequence"/>
</dbReference>
<gene>
    <name evidence="4" type="ORF">BGZ97_004889</name>
</gene>
<protein>
    <recommendedName>
        <fullName evidence="3">GATA-type domain-containing protein</fullName>
    </recommendedName>
</protein>
<dbReference type="Pfam" id="PF00320">
    <property type="entry name" value="GATA"/>
    <property type="match status" value="1"/>
</dbReference>
<feature type="compositionally biased region" description="Low complexity" evidence="2">
    <location>
        <begin position="201"/>
        <end position="219"/>
    </location>
</feature>
<dbReference type="AlphaFoldDB" id="A0A9P6RDG6"/>
<dbReference type="OrthoDB" id="515401at2759"/>
<keyword evidence="1" id="KW-0862">Zinc</keyword>
<feature type="compositionally biased region" description="Low complexity" evidence="2">
    <location>
        <begin position="298"/>
        <end position="309"/>
    </location>
</feature>
<evidence type="ECO:0000256" key="1">
    <source>
        <dbReference type="PROSITE-ProRule" id="PRU00094"/>
    </source>
</evidence>
<feature type="compositionally biased region" description="Basic and acidic residues" evidence="2">
    <location>
        <begin position="657"/>
        <end position="671"/>
    </location>
</feature>
<feature type="compositionally biased region" description="Low complexity" evidence="2">
    <location>
        <begin position="86"/>
        <end position="101"/>
    </location>
</feature>
<dbReference type="CDD" id="cd00202">
    <property type="entry name" value="ZnF_GATA"/>
    <property type="match status" value="1"/>
</dbReference>
<feature type="compositionally biased region" description="Polar residues" evidence="2">
    <location>
        <begin position="327"/>
        <end position="341"/>
    </location>
</feature>
<evidence type="ECO:0000313" key="4">
    <source>
        <dbReference type="EMBL" id="KAG0317767.1"/>
    </source>
</evidence>